<dbReference type="KEGG" id="sna:Snas_0851"/>
<dbReference type="OrthoDB" id="4021502at2"/>
<reference evidence="2 3" key="1">
    <citation type="journal article" date="2009" name="Stand. Genomic Sci.">
        <title>Complete genome sequence of Stackebrandtia nassauensis type strain (LLR-40K-21).</title>
        <authorList>
            <person name="Munk C."/>
            <person name="Lapidus A."/>
            <person name="Copeland A."/>
            <person name="Jando M."/>
            <person name="Mayilraj S."/>
            <person name="Glavina Del Rio T."/>
            <person name="Nolan M."/>
            <person name="Chen F."/>
            <person name="Lucas S."/>
            <person name="Tice H."/>
            <person name="Cheng J.F."/>
            <person name="Han C."/>
            <person name="Detter J.C."/>
            <person name="Bruce D."/>
            <person name="Goodwin L."/>
            <person name="Chain P."/>
            <person name="Pitluck S."/>
            <person name="Goker M."/>
            <person name="Ovchinikova G."/>
            <person name="Pati A."/>
            <person name="Ivanova N."/>
            <person name="Mavromatis K."/>
            <person name="Chen A."/>
            <person name="Palaniappan K."/>
            <person name="Land M."/>
            <person name="Hauser L."/>
            <person name="Chang Y.J."/>
            <person name="Jeffries C.D."/>
            <person name="Bristow J."/>
            <person name="Eisen J.A."/>
            <person name="Markowitz V."/>
            <person name="Hugenholtz P."/>
            <person name="Kyrpides N.C."/>
            <person name="Klenk H.P."/>
        </authorList>
    </citation>
    <scope>NUCLEOTIDE SEQUENCE [LARGE SCALE GENOMIC DNA]</scope>
    <source>
        <strain evidence="3">DSM 44728 / CIP 108903 / NRRL B-16338 / NBRC 102104 / LLR-40K-21</strain>
    </source>
</reference>
<dbReference type="Proteomes" id="UP000000844">
    <property type="component" value="Chromosome"/>
</dbReference>
<dbReference type="AlphaFoldDB" id="D3Q857"/>
<organism evidence="2 3">
    <name type="scientific">Stackebrandtia nassauensis (strain DSM 44728 / CIP 108903 / NRRL B-16338 / NBRC 102104 / LLR-40K-21)</name>
    <dbReference type="NCBI Taxonomy" id="446470"/>
    <lineage>
        <taxon>Bacteria</taxon>
        <taxon>Bacillati</taxon>
        <taxon>Actinomycetota</taxon>
        <taxon>Actinomycetes</taxon>
        <taxon>Glycomycetales</taxon>
        <taxon>Glycomycetaceae</taxon>
        <taxon>Stackebrandtia</taxon>
    </lineage>
</organism>
<feature type="transmembrane region" description="Helical" evidence="1">
    <location>
        <begin position="54"/>
        <end position="75"/>
    </location>
</feature>
<dbReference type="EMBL" id="CP001778">
    <property type="protein sequence ID" value="ADD40562.1"/>
    <property type="molecule type" value="Genomic_DNA"/>
</dbReference>
<protein>
    <submittedName>
        <fullName evidence="2">Uncharacterized protein</fullName>
    </submittedName>
</protein>
<keyword evidence="1" id="KW-0472">Membrane</keyword>
<evidence type="ECO:0000313" key="2">
    <source>
        <dbReference type="EMBL" id="ADD40562.1"/>
    </source>
</evidence>
<dbReference type="STRING" id="446470.Snas_0851"/>
<feature type="transmembrane region" description="Helical" evidence="1">
    <location>
        <begin position="18"/>
        <end position="34"/>
    </location>
</feature>
<dbReference type="RefSeq" id="WP_013016133.1">
    <property type="nucleotide sequence ID" value="NC_013947.1"/>
</dbReference>
<evidence type="ECO:0000313" key="3">
    <source>
        <dbReference type="Proteomes" id="UP000000844"/>
    </source>
</evidence>
<sequence length="103" mass="11668">MTHNGSASAKTARLKAKWFSHLGIFAIAQAVFALTDNSWALAFLRDSVPDDQSIAMIASRIWLIVFAVDTVWSWWSIADRQKKAAAQREGQHHPLVTRYDENR</sequence>
<proteinExistence type="predicted"/>
<gene>
    <name evidence="2" type="ordered locus">Snas_0851</name>
</gene>
<keyword evidence="1" id="KW-1133">Transmembrane helix</keyword>
<keyword evidence="3" id="KW-1185">Reference proteome</keyword>
<name>D3Q857_STANL</name>
<dbReference type="HOGENOM" id="CLU_2262104_0_0_11"/>
<keyword evidence="1" id="KW-0812">Transmembrane</keyword>
<evidence type="ECO:0000256" key="1">
    <source>
        <dbReference type="SAM" id="Phobius"/>
    </source>
</evidence>
<accession>D3Q857</accession>